<reference evidence="3 4" key="1">
    <citation type="submission" date="2024-03" db="EMBL/GenBank/DDBJ databases">
        <title>Actinomycetospora sp. OC33-EN08, a novel actinomycete isolated from wild orchid (Aerides multiflora).</title>
        <authorList>
            <person name="Suriyachadkun C."/>
        </authorList>
    </citation>
    <scope>NUCLEOTIDE SEQUENCE [LARGE SCALE GENOMIC DNA]</scope>
    <source>
        <strain evidence="3 4">OC33-EN08</strain>
    </source>
</reference>
<dbReference type="Pfam" id="PF14145">
    <property type="entry name" value="YrhK"/>
    <property type="match status" value="1"/>
</dbReference>
<keyword evidence="4" id="KW-1185">Reference proteome</keyword>
<keyword evidence="1" id="KW-0472">Membrane</keyword>
<evidence type="ECO:0000256" key="1">
    <source>
        <dbReference type="SAM" id="Phobius"/>
    </source>
</evidence>
<comment type="caution">
    <text evidence="3">The sequence shown here is derived from an EMBL/GenBank/DDBJ whole genome shotgun (WGS) entry which is preliminary data.</text>
</comment>
<feature type="transmembrane region" description="Helical" evidence="1">
    <location>
        <begin position="57"/>
        <end position="75"/>
    </location>
</feature>
<accession>A0ABU8MX51</accession>
<evidence type="ECO:0000313" key="4">
    <source>
        <dbReference type="Proteomes" id="UP001385809"/>
    </source>
</evidence>
<sequence length="98" mass="10710">MADGHAEGPSPLTLDLGPDEVVISRRYEALSIVNDILIGIWFLIGSILFFSEATTTAGTWLFVIGSVELLVRPVIRLSRIVHLRRRAGRATSGSSDDF</sequence>
<organism evidence="3 4">
    <name type="scientific">Actinomycetospora aurantiaca</name>
    <dbReference type="NCBI Taxonomy" id="3129233"/>
    <lineage>
        <taxon>Bacteria</taxon>
        <taxon>Bacillati</taxon>
        <taxon>Actinomycetota</taxon>
        <taxon>Actinomycetes</taxon>
        <taxon>Pseudonocardiales</taxon>
        <taxon>Pseudonocardiaceae</taxon>
        <taxon>Actinomycetospora</taxon>
    </lineage>
</organism>
<evidence type="ECO:0000313" key="3">
    <source>
        <dbReference type="EMBL" id="MEJ2871461.1"/>
    </source>
</evidence>
<dbReference type="RefSeq" id="WP_337698029.1">
    <property type="nucleotide sequence ID" value="NZ_JBBEGN010000023.1"/>
</dbReference>
<dbReference type="Proteomes" id="UP001385809">
    <property type="component" value="Unassembled WGS sequence"/>
</dbReference>
<keyword evidence="1" id="KW-1133">Transmembrane helix</keyword>
<name>A0ABU8MX51_9PSEU</name>
<keyword evidence="1" id="KW-0812">Transmembrane</keyword>
<evidence type="ECO:0000259" key="2">
    <source>
        <dbReference type="Pfam" id="PF14145"/>
    </source>
</evidence>
<feature type="domain" description="YrhK" evidence="2">
    <location>
        <begin position="25"/>
        <end position="79"/>
    </location>
</feature>
<dbReference type="InterPro" id="IPR025424">
    <property type="entry name" value="YrhK_domain"/>
</dbReference>
<gene>
    <name evidence="3" type="ORF">WCD74_27125</name>
</gene>
<proteinExistence type="predicted"/>
<dbReference type="EMBL" id="JBBEGN010000023">
    <property type="protein sequence ID" value="MEJ2871461.1"/>
    <property type="molecule type" value="Genomic_DNA"/>
</dbReference>
<feature type="transmembrane region" description="Helical" evidence="1">
    <location>
        <begin position="32"/>
        <end position="51"/>
    </location>
</feature>
<protein>
    <submittedName>
        <fullName evidence="3">YrhK family protein</fullName>
    </submittedName>
</protein>